<gene>
    <name evidence="5" type="ORF">LZ495_43265</name>
</gene>
<dbReference type="PANTHER" id="PTHR46796:SF12">
    <property type="entry name" value="HTH-TYPE DNA-BINDING TRANSCRIPTIONAL ACTIVATOR EUTR"/>
    <property type="match status" value="1"/>
</dbReference>
<keyword evidence="6" id="KW-1185">Reference proteome</keyword>
<dbReference type="InterPro" id="IPR009057">
    <property type="entry name" value="Homeodomain-like_sf"/>
</dbReference>
<feature type="domain" description="HTH araC/xylS-type" evidence="4">
    <location>
        <begin position="236"/>
        <end position="339"/>
    </location>
</feature>
<dbReference type="PANTHER" id="PTHR46796">
    <property type="entry name" value="HTH-TYPE TRANSCRIPTIONAL ACTIVATOR RHAS-RELATED"/>
    <property type="match status" value="1"/>
</dbReference>
<dbReference type="RefSeq" id="WP_235058804.1">
    <property type="nucleotide sequence ID" value="NZ_JAKFHA010000073.1"/>
</dbReference>
<evidence type="ECO:0000259" key="4">
    <source>
        <dbReference type="PROSITE" id="PS01124"/>
    </source>
</evidence>
<accession>A0AA41QA38</accession>
<dbReference type="SMART" id="SM00342">
    <property type="entry name" value="HTH_ARAC"/>
    <property type="match status" value="1"/>
</dbReference>
<dbReference type="EMBL" id="JAKFHA010000073">
    <property type="protein sequence ID" value="MCF2534011.1"/>
    <property type="molecule type" value="Genomic_DNA"/>
</dbReference>
<dbReference type="Gene3D" id="1.10.10.60">
    <property type="entry name" value="Homeodomain-like"/>
    <property type="match status" value="1"/>
</dbReference>
<evidence type="ECO:0000256" key="2">
    <source>
        <dbReference type="ARBA" id="ARBA00023125"/>
    </source>
</evidence>
<dbReference type="AlphaFoldDB" id="A0AA41QA38"/>
<organism evidence="5 6">
    <name type="scientific">Yinghuangia soli</name>
    <dbReference type="NCBI Taxonomy" id="2908204"/>
    <lineage>
        <taxon>Bacteria</taxon>
        <taxon>Bacillati</taxon>
        <taxon>Actinomycetota</taxon>
        <taxon>Actinomycetes</taxon>
        <taxon>Kitasatosporales</taxon>
        <taxon>Streptomycetaceae</taxon>
        <taxon>Yinghuangia</taxon>
    </lineage>
</organism>
<comment type="caution">
    <text evidence="5">The sequence shown here is derived from an EMBL/GenBank/DDBJ whole genome shotgun (WGS) entry which is preliminary data.</text>
</comment>
<dbReference type="InterPro" id="IPR050204">
    <property type="entry name" value="AraC_XylS_family_regulators"/>
</dbReference>
<proteinExistence type="predicted"/>
<evidence type="ECO:0000313" key="6">
    <source>
        <dbReference type="Proteomes" id="UP001165378"/>
    </source>
</evidence>
<dbReference type="SUPFAM" id="SSF46689">
    <property type="entry name" value="Homeodomain-like"/>
    <property type="match status" value="1"/>
</dbReference>
<evidence type="ECO:0000313" key="5">
    <source>
        <dbReference type="EMBL" id="MCF2534011.1"/>
    </source>
</evidence>
<dbReference type="Proteomes" id="UP001165378">
    <property type="component" value="Unassembled WGS sequence"/>
</dbReference>
<evidence type="ECO:0000256" key="3">
    <source>
        <dbReference type="ARBA" id="ARBA00023163"/>
    </source>
</evidence>
<dbReference type="GO" id="GO:0043565">
    <property type="term" value="F:sequence-specific DNA binding"/>
    <property type="evidence" value="ECO:0007669"/>
    <property type="project" value="InterPro"/>
</dbReference>
<keyword evidence="2" id="KW-0238">DNA-binding</keyword>
<evidence type="ECO:0000256" key="1">
    <source>
        <dbReference type="ARBA" id="ARBA00023015"/>
    </source>
</evidence>
<keyword evidence="1" id="KW-0805">Transcription regulation</keyword>
<dbReference type="GO" id="GO:0003700">
    <property type="term" value="F:DNA-binding transcription factor activity"/>
    <property type="evidence" value="ECO:0007669"/>
    <property type="project" value="InterPro"/>
</dbReference>
<protein>
    <submittedName>
        <fullName evidence="5">AraC family transcriptional regulator</fullName>
    </submittedName>
</protein>
<dbReference type="PROSITE" id="PS01124">
    <property type="entry name" value="HTH_ARAC_FAMILY_2"/>
    <property type="match status" value="1"/>
</dbReference>
<keyword evidence="3" id="KW-0804">Transcription</keyword>
<dbReference type="InterPro" id="IPR018060">
    <property type="entry name" value="HTH_AraC"/>
</dbReference>
<sequence length="346" mass="37317">MLGDAGADTDPGAEGWGPLADGPAGRVLYAGSDPAVLHPLLDEHFTPHAMDIVGRGPLDATFRALHSGRVAVYDLAYGTDVVTSPGRPPDRYVIRIGHEGRAALDVEGRATPFSPSIVSPGMAVTARWDADTSARFLCVPRSVMDKAVRTRLGESPAGPVVFRAPIDTRLPDARAWLALARQFARMTGSGLLARSPQATAHYEQVLIHALLTAQPHSLARPLAEQPPRAAGPSVLRRATAYCEENVAEPISVGDIATAARVSVRTLQAEFRRRLGMGPLRYLRELRLAGAHADLRAVADGRAQGTVAEIANRWGFPQRRHFTTMYTRTYGRLPSETLRLDAPPANR</sequence>
<reference evidence="5" key="1">
    <citation type="submission" date="2022-01" db="EMBL/GenBank/DDBJ databases">
        <title>Genome-Based Taxonomic Classification of the Phylum Actinobacteria.</title>
        <authorList>
            <person name="Gao Y."/>
        </authorList>
    </citation>
    <scope>NUCLEOTIDE SEQUENCE</scope>
    <source>
        <strain evidence="5">KLBMP 8922</strain>
    </source>
</reference>
<dbReference type="Pfam" id="PF14525">
    <property type="entry name" value="AraC_binding_2"/>
    <property type="match status" value="1"/>
</dbReference>
<name>A0AA41QA38_9ACTN</name>
<dbReference type="Pfam" id="PF12833">
    <property type="entry name" value="HTH_18"/>
    <property type="match status" value="1"/>
</dbReference>
<dbReference type="InterPro" id="IPR035418">
    <property type="entry name" value="AraC-bd_2"/>
</dbReference>